<dbReference type="Gene3D" id="1.10.10.60">
    <property type="entry name" value="Homeodomain-like"/>
    <property type="match status" value="1"/>
</dbReference>
<evidence type="ECO:0000259" key="4">
    <source>
        <dbReference type="PROSITE" id="PS01124"/>
    </source>
</evidence>
<keyword evidence="3" id="KW-0804">Transcription</keyword>
<feature type="domain" description="HTH araC/xylS-type" evidence="4">
    <location>
        <begin position="123"/>
        <end position="220"/>
    </location>
</feature>
<evidence type="ECO:0000313" key="5">
    <source>
        <dbReference type="EMBL" id="GAA3588232.1"/>
    </source>
</evidence>
<dbReference type="InterPro" id="IPR050204">
    <property type="entry name" value="AraC_XylS_family_regulators"/>
</dbReference>
<evidence type="ECO:0000256" key="3">
    <source>
        <dbReference type="ARBA" id="ARBA00023163"/>
    </source>
</evidence>
<evidence type="ECO:0000256" key="2">
    <source>
        <dbReference type="ARBA" id="ARBA00023125"/>
    </source>
</evidence>
<evidence type="ECO:0000313" key="6">
    <source>
        <dbReference type="Proteomes" id="UP001500630"/>
    </source>
</evidence>
<name>A0ABP6YQL2_9ACTN</name>
<evidence type="ECO:0000256" key="1">
    <source>
        <dbReference type="ARBA" id="ARBA00023015"/>
    </source>
</evidence>
<dbReference type="SUPFAM" id="SSF51182">
    <property type="entry name" value="RmlC-like cupins"/>
    <property type="match status" value="1"/>
</dbReference>
<organism evidence="5 6">
    <name type="scientific">Nonomuraea rosea</name>
    <dbReference type="NCBI Taxonomy" id="638574"/>
    <lineage>
        <taxon>Bacteria</taxon>
        <taxon>Bacillati</taxon>
        <taxon>Actinomycetota</taxon>
        <taxon>Actinomycetes</taxon>
        <taxon>Streptosporangiales</taxon>
        <taxon>Streptosporangiaceae</taxon>
        <taxon>Nonomuraea</taxon>
    </lineage>
</organism>
<dbReference type="InterPro" id="IPR009057">
    <property type="entry name" value="Homeodomain-like_sf"/>
</dbReference>
<comment type="caution">
    <text evidence="5">The sequence shown here is derived from an EMBL/GenBank/DDBJ whole genome shotgun (WGS) entry which is preliminary data.</text>
</comment>
<accession>A0ABP6YQL2</accession>
<gene>
    <name evidence="5" type="ORF">GCM10022419_083160</name>
</gene>
<dbReference type="PROSITE" id="PS01124">
    <property type="entry name" value="HTH_ARAC_FAMILY_2"/>
    <property type="match status" value="1"/>
</dbReference>
<keyword evidence="2" id="KW-0238">DNA-binding</keyword>
<dbReference type="Pfam" id="PF12833">
    <property type="entry name" value="HTH_18"/>
    <property type="match status" value="1"/>
</dbReference>
<dbReference type="SUPFAM" id="SSF46689">
    <property type="entry name" value="Homeodomain-like"/>
    <property type="match status" value="1"/>
</dbReference>
<dbReference type="InterPro" id="IPR011051">
    <property type="entry name" value="RmlC_Cupin_sf"/>
</dbReference>
<sequence>MDRTVPRFAIREGYAFYRGPLTDNAPHAHAAFQVAIAAQGEVTMVDAGGTQHRDVALIVPPMVRHRMHATTTLLTFFVEPHCAFADRLRERCDGGITAAPDLLGLSEEEIRPTGGRPSSGLDGRLLEAMNTLADQRIPMPALAAQVGLSPQRLRALARGQLGMPLTRWRIWQHLARAAEALRDGQAIADAAITGGFADQAHFTRQMREMMGLTPSAALRVLRPSGAAGVLR</sequence>
<dbReference type="EMBL" id="BAABDQ010000024">
    <property type="protein sequence ID" value="GAA3588232.1"/>
    <property type="molecule type" value="Genomic_DNA"/>
</dbReference>
<reference evidence="6" key="1">
    <citation type="journal article" date="2019" name="Int. J. Syst. Evol. Microbiol.">
        <title>The Global Catalogue of Microorganisms (GCM) 10K type strain sequencing project: providing services to taxonomists for standard genome sequencing and annotation.</title>
        <authorList>
            <consortium name="The Broad Institute Genomics Platform"/>
            <consortium name="The Broad Institute Genome Sequencing Center for Infectious Disease"/>
            <person name="Wu L."/>
            <person name="Ma J."/>
        </authorList>
    </citation>
    <scope>NUCLEOTIDE SEQUENCE [LARGE SCALE GENOMIC DNA]</scope>
    <source>
        <strain evidence="6">JCM 17326</strain>
    </source>
</reference>
<dbReference type="RefSeq" id="WP_345570769.1">
    <property type="nucleotide sequence ID" value="NZ_BAABDQ010000024.1"/>
</dbReference>
<proteinExistence type="predicted"/>
<dbReference type="Proteomes" id="UP001500630">
    <property type="component" value="Unassembled WGS sequence"/>
</dbReference>
<dbReference type="InterPro" id="IPR018060">
    <property type="entry name" value="HTH_AraC"/>
</dbReference>
<keyword evidence="1" id="KW-0805">Transcription regulation</keyword>
<dbReference type="SMART" id="SM00342">
    <property type="entry name" value="HTH_ARAC"/>
    <property type="match status" value="1"/>
</dbReference>
<dbReference type="PANTHER" id="PTHR46796">
    <property type="entry name" value="HTH-TYPE TRANSCRIPTIONAL ACTIVATOR RHAS-RELATED"/>
    <property type="match status" value="1"/>
</dbReference>
<keyword evidence="6" id="KW-1185">Reference proteome</keyword>
<protein>
    <submittedName>
        <fullName evidence="5">AraC family transcriptional regulator</fullName>
    </submittedName>
</protein>